<dbReference type="Pfam" id="PF16757">
    <property type="entry name" value="Fucosidase_C"/>
    <property type="match status" value="1"/>
</dbReference>
<evidence type="ECO:0000256" key="4">
    <source>
        <dbReference type="ARBA" id="ARBA00022729"/>
    </source>
</evidence>
<feature type="domain" description="Alpha-L-fucosidase C-terminal" evidence="8">
    <location>
        <begin position="411"/>
        <end position="495"/>
    </location>
</feature>
<dbReference type="Gene3D" id="3.20.20.80">
    <property type="entry name" value="Glycosidases"/>
    <property type="match status" value="1"/>
</dbReference>
<dbReference type="Gene3D" id="2.60.40.1180">
    <property type="entry name" value="Golgi alpha-mannosidase II"/>
    <property type="match status" value="1"/>
</dbReference>
<dbReference type="InterPro" id="IPR057739">
    <property type="entry name" value="Glyco_hydro_29_N"/>
</dbReference>
<protein>
    <recommendedName>
        <fullName evidence="3">alpha-L-fucosidase</fullName>
        <ecNumber evidence="3">3.2.1.51</ecNumber>
    </recommendedName>
</protein>
<dbReference type="RefSeq" id="WP_180335756.1">
    <property type="nucleotide sequence ID" value="NZ_MVDD01000015.1"/>
</dbReference>
<feature type="domain" description="Glycoside hydrolase family 29 N-terminal" evidence="7">
    <location>
        <begin position="25"/>
        <end position="377"/>
    </location>
</feature>
<comment type="function">
    <text evidence="1">Alpha-L-fucosidase is responsible for hydrolyzing the alpha-1,6-linked fucose joined to the reducing-end N-acetylglucosamine of the carbohydrate moieties of glycoproteins.</text>
</comment>
<dbReference type="InterPro" id="IPR013780">
    <property type="entry name" value="Glyco_hydro_b"/>
</dbReference>
<keyword evidence="5" id="KW-0378">Hydrolase</keyword>
<keyword evidence="4" id="KW-0732">Signal</keyword>
<dbReference type="GO" id="GO:0016139">
    <property type="term" value="P:glycoside catabolic process"/>
    <property type="evidence" value="ECO:0007669"/>
    <property type="project" value="TreeGrafter"/>
</dbReference>
<gene>
    <name evidence="9" type="ORF">BZG02_16295</name>
</gene>
<evidence type="ECO:0000256" key="1">
    <source>
        <dbReference type="ARBA" id="ARBA00004071"/>
    </source>
</evidence>
<dbReference type="AlphaFoldDB" id="A0A2N3HTF9"/>
<evidence type="ECO:0000259" key="8">
    <source>
        <dbReference type="Pfam" id="PF16757"/>
    </source>
</evidence>
<keyword evidence="6" id="KW-0326">Glycosidase</keyword>
<dbReference type="PANTHER" id="PTHR10030">
    <property type="entry name" value="ALPHA-L-FUCOSIDASE"/>
    <property type="match status" value="1"/>
</dbReference>
<dbReference type="SUPFAM" id="SSF51445">
    <property type="entry name" value="(Trans)glycosidases"/>
    <property type="match status" value="1"/>
</dbReference>
<comment type="caution">
    <text evidence="9">The sequence shown here is derived from an EMBL/GenBank/DDBJ whole genome shotgun (WGS) entry which is preliminary data.</text>
</comment>
<dbReference type="EMBL" id="MVDD01000015">
    <property type="protein sequence ID" value="PKQ61350.1"/>
    <property type="molecule type" value="Genomic_DNA"/>
</dbReference>
<sequence length="497" mass="57905">MIQKRKFVKLYLLGIVFFLLMKVGMTQEYQETWESLSEHTKVPEWFKDAKMGIYFHWGVYTVPAYGGEWYSRWMYQYKESGWGSGWKEYHENKYGTDFNYHDFIPAFTGEYFDAKEWVKLFKSAGAKFAGPVAQHHDGFAMWDSQINPWNAKAKGPHKDIVGEMLRALEEENMKTITTLHHAFTYQSENAPSYFNLNHKNLASITDTSLMQFYGKLALEEGREFWLNLTNELVDKYSPDLIWFDSDLNRMPVSYLKKMTAHFFNASKNSGKETAIICKQKDLPENIRIYDIERGGMKETPEDYWMTDITISENGFGWGYIEGQKYKSVELIVRNMIDVWSKKGVVLLNVSPTAKGIINKEQREILKQIGWWLKIHNEAVYTTRTHSIYGYGIAEVQDGSHGGQASTINYSSKDIRFTLSKDGKSLYAFLLGKPNADTTIKLEHIWAKNNSAVKKVTLIENCREMEFKYFQKEQMLEVKVPKDIVFNNYASVFKIEFD</sequence>
<evidence type="ECO:0000313" key="9">
    <source>
        <dbReference type="EMBL" id="PKQ61350.1"/>
    </source>
</evidence>
<evidence type="ECO:0000256" key="2">
    <source>
        <dbReference type="ARBA" id="ARBA00007951"/>
    </source>
</evidence>
<comment type="similarity">
    <text evidence="2">Belongs to the glycosyl hydrolase 29 family.</text>
</comment>
<evidence type="ECO:0000259" key="7">
    <source>
        <dbReference type="Pfam" id="PF01120"/>
    </source>
</evidence>
<dbReference type="InterPro" id="IPR031919">
    <property type="entry name" value="Fucosidase_C"/>
</dbReference>
<dbReference type="GO" id="GO:0005764">
    <property type="term" value="C:lysosome"/>
    <property type="evidence" value="ECO:0007669"/>
    <property type="project" value="TreeGrafter"/>
</dbReference>
<dbReference type="InterPro" id="IPR016286">
    <property type="entry name" value="FUC_metazoa-typ"/>
</dbReference>
<evidence type="ECO:0000256" key="3">
    <source>
        <dbReference type="ARBA" id="ARBA00012662"/>
    </source>
</evidence>
<evidence type="ECO:0000313" key="10">
    <source>
        <dbReference type="Proteomes" id="UP000233535"/>
    </source>
</evidence>
<accession>A0A2N3HTF9</accession>
<proteinExistence type="inferred from homology"/>
<dbReference type="GO" id="GO:0006004">
    <property type="term" value="P:fucose metabolic process"/>
    <property type="evidence" value="ECO:0007669"/>
    <property type="project" value="InterPro"/>
</dbReference>
<dbReference type="SMART" id="SM00812">
    <property type="entry name" value="Alpha_L_fucos"/>
    <property type="match status" value="1"/>
</dbReference>
<keyword evidence="10" id="KW-1185">Reference proteome</keyword>
<reference evidence="9 10" key="1">
    <citation type="journal article" date="2017" name="Front. Microbiol.">
        <title>Labilibaculum manganireducens gen. nov., sp. nov. and Labilibaculum filiforme sp. nov., Novel Bacteroidetes Isolated from Subsurface Sediments of the Baltic Sea.</title>
        <authorList>
            <person name="Vandieken V."/>
            <person name="Marshall I.P."/>
            <person name="Niemann H."/>
            <person name="Engelen B."/>
            <person name="Cypionka H."/>
        </authorList>
    </citation>
    <scope>NUCLEOTIDE SEQUENCE [LARGE SCALE GENOMIC DNA]</scope>
    <source>
        <strain evidence="9 10">59.16B</strain>
    </source>
</reference>
<dbReference type="PANTHER" id="PTHR10030:SF37">
    <property type="entry name" value="ALPHA-L-FUCOSIDASE-RELATED"/>
    <property type="match status" value="1"/>
</dbReference>
<dbReference type="Proteomes" id="UP000233535">
    <property type="component" value="Unassembled WGS sequence"/>
</dbReference>
<dbReference type="Pfam" id="PF01120">
    <property type="entry name" value="Alpha_L_fucos"/>
    <property type="match status" value="1"/>
</dbReference>
<evidence type="ECO:0000256" key="6">
    <source>
        <dbReference type="ARBA" id="ARBA00023295"/>
    </source>
</evidence>
<name>A0A2N3HTF9_9BACT</name>
<dbReference type="InterPro" id="IPR000933">
    <property type="entry name" value="Glyco_hydro_29"/>
</dbReference>
<dbReference type="GO" id="GO:0004560">
    <property type="term" value="F:alpha-L-fucosidase activity"/>
    <property type="evidence" value="ECO:0007669"/>
    <property type="project" value="InterPro"/>
</dbReference>
<dbReference type="PRINTS" id="PR00741">
    <property type="entry name" value="GLHYDRLASE29"/>
</dbReference>
<evidence type="ECO:0000256" key="5">
    <source>
        <dbReference type="ARBA" id="ARBA00022801"/>
    </source>
</evidence>
<dbReference type="EC" id="3.2.1.51" evidence="3"/>
<organism evidence="9 10">
    <name type="scientific">Labilibaculum filiforme</name>
    <dbReference type="NCBI Taxonomy" id="1940526"/>
    <lineage>
        <taxon>Bacteria</taxon>
        <taxon>Pseudomonadati</taxon>
        <taxon>Bacteroidota</taxon>
        <taxon>Bacteroidia</taxon>
        <taxon>Marinilabiliales</taxon>
        <taxon>Marinifilaceae</taxon>
        <taxon>Labilibaculum</taxon>
    </lineage>
</organism>
<dbReference type="InterPro" id="IPR017853">
    <property type="entry name" value="GH"/>
</dbReference>
<dbReference type="PIRSF" id="PIRSF001092">
    <property type="entry name" value="Alpha-L-fucosidase"/>
    <property type="match status" value="1"/>
</dbReference>